<feature type="transmembrane region" description="Helical" evidence="1">
    <location>
        <begin position="195"/>
        <end position="213"/>
    </location>
</feature>
<keyword evidence="3" id="KW-1185">Reference proteome</keyword>
<feature type="transmembrane region" description="Helical" evidence="1">
    <location>
        <begin position="133"/>
        <end position="152"/>
    </location>
</feature>
<dbReference type="Proteomes" id="UP000008955">
    <property type="component" value="Chromosome"/>
</dbReference>
<reference evidence="2 3" key="2">
    <citation type="submission" date="2010-03" db="EMBL/GenBank/DDBJ databases">
        <authorList>
            <person name="Pajon A."/>
        </authorList>
    </citation>
    <scope>NUCLEOTIDE SEQUENCE [LARGE SCALE GENOMIC DNA]</scope>
    <source>
        <strain evidence="2 3">A2-162</strain>
    </source>
</reference>
<proteinExistence type="predicted"/>
<dbReference type="EMBL" id="FP929054">
    <property type="protein sequence ID" value="CBL22350.1"/>
    <property type="molecule type" value="Genomic_DNA"/>
</dbReference>
<accession>D4LXJ7</accession>
<feature type="transmembrane region" description="Helical" evidence="1">
    <location>
        <begin position="172"/>
        <end position="189"/>
    </location>
</feature>
<feature type="transmembrane region" description="Helical" evidence="1">
    <location>
        <begin position="101"/>
        <end position="127"/>
    </location>
</feature>
<evidence type="ECO:0000256" key="1">
    <source>
        <dbReference type="SAM" id="Phobius"/>
    </source>
</evidence>
<dbReference type="KEGG" id="rob:CK5_08170"/>
<sequence>MEKLICAIVKNYRKMMDYWMTETKWGFKRAAIALMTPFIIGAIMMKFNETIAVKVGLLSMVIFGLLWFFMYLDSGTKFVHFISRGKYDNPRQLLQNMTHLSYIYGIIISINVEYIIFFIVCVIEIILEREVDFPNIEILFCIIFFAFSFFYFAFHLYINPKKIEISYIKQRLQLYTVLGTSVSFILLLINENGGIKIFITGILLDYLWINYFITDKENKIKRKKFNRCDFLIAS</sequence>
<dbReference type="AlphaFoldDB" id="D4LXJ7"/>
<evidence type="ECO:0000313" key="3">
    <source>
        <dbReference type="Proteomes" id="UP000008955"/>
    </source>
</evidence>
<keyword evidence="1" id="KW-0812">Transmembrane</keyword>
<feature type="transmembrane region" description="Helical" evidence="1">
    <location>
        <begin position="51"/>
        <end position="72"/>
    </location>
</feature>
<organism evidence="2 3">
    <name type="scientific">Blautia obeum A2-162</name>
    <dbReference type="NCBI Taxonomy" id="657314"/>
    <lineage>
        <taxon>Bacteria</taxon>
        <taxon>Bacillati</taxon>
        <taxon>Bacillota</taxon>
        <taxon>Clostridia</taxon>
        <taxon>Lachnospirales</taxon>
        <taxon>Lachnospiraceae</taxon>
        <taxon>Blautia</taxon>
    </lineage>
</organism>
<evidence type="ECO:0000313" key="2">
    <source>
        <dbReference type="EMBL" id="CBL22350.1"/>
    </source>
</evidence>
<gene>
    <name evidence="2" type="ORF">CK5_08170</name>
</gene>
<feature type="transmembrane region" description="Helical" evidence="1">
    <location>
        <begin position="25"/>
        <end position="45"/>
    </location>
</feature>
<dbReference type="PATRIC" id="fig|657314.3.peg.581"/>
<keyword evidence="1" id="KW-1133">Transmembrane helix</keyword>
<dbReference type="RefSeq" id="WP_015541236.1">
    <property type="nucleotide sequence ID" value="NC_021022.1"/>
</dbReference>
<protein>
    <submittedName>
        <fullName evidence="2">Uncharacterized protein</fullName>
    </submittedName>
</protein>
<keyword evidence="1" id="KW-0472">Membrane</keyword>
<name>D4LXJ7_9FIRM</name>
<dbReference type="HOGENOM" id="CLU_1228214_0_0_9"/>
<reference evidence="2 3" key="1">
    <citation type="submission" date="2010-03" db="EMBL/GenBank/DDBJ databases">
        <title>The genome sequence of Ruminococcus obeum A2-162.</title>
        <authorList>
            <consortium name="metaHIT consortium -- http://www.metahit.eu/"/>
            <person name="Pajon A."/>
            <person name="Turner K."/>
            <person name="Parkhill J."/>
            <person name="Duncan S."/>
            <person name="Flint H."/>
        </authorList>
    </citation>
    <scope>NUCLEOTIDE SEQUENCE [LARGE SCALE GENOMIC DNA]</scope>
    <source>
        <strain evidence="2 3">A2-162</strain>
    </source>
</reference>